<organism evidence="1 2">
    <name type="scientific">Planosporangium flavigriseum</name>
    <dbReference type="NCBI Taxonomy" id="373681"/>
    <lineage>
        <taxon>Bacteria</taxon>
        <taxon>Bacillati</taxon>
        <taxon>Actinomycetota</taxon>
        <taxon>Actinomycetes</taxon>
        <taxon>Micromonosporales</taxon>
        <taxon>Micromonosporaceae</taxon>
        <taxon>Planosporangium</taxon>
    </lineage>
</organism>
<name>A0A8J3PNJ3_9ACTN</name>
<proteinExistence type="predicted"/>
<gene>
    <name evidence="1" type="ORF">Pfl04_33770</name>
</gene>
<dbReference type="RefSeq" id="WP_168079531.1">
    <property type="nucleotide sequence ID" value="NZ_BAAAQJ010000005.1"/>
</dbReference>
<comment type="caution">
    <text evidence="1">The sequence shown here is derived from an EMBL/GenBank/DDBJ whole genome shotgun (WGS) entry which is preliminary data.</text>
</comment>
<evidence type="ECO:0000313" key="1">
    <source>
        <dbReference type="EMBL" id="GIG74973.1"/>
    </source>
</evidence>
<evidence type="ECO:0000313" key="2">
    <source>
        <dbReference type="Proteomes" id="UP000653674"/>
    </source>
</evidence>
<accession>A0A8J3PNJ3</accession>
<dbReference type="AlphaFoldDB" id="A0A8J3PNJ3"/>
<sequence>MNSIMSSQPSNPSVTVPDARNSSLQVLESYAGDRSELARLVERSLADPVLSRMTEVDEFRFKFVLRDELESGFRLRLHVWRDKVTDTPHSHRFNFATMVLAGGMTHYVHAPNQDLYPEGISDFYDTHIPITDERVSGLIDPSKFSTEMAFPVVAGSAYFQSSSVMLTSTTVEPGTITLFVRGPAVRPCAFQWHPDQQTVVWRAGTAHAPASRRTEVAVSQADIDHALDRIRAIGIK</sequence>
<keyword evidence="2" id="KW-1185">Reference proteome</keyword>
<dbReference type="EMBL" id="BONU01000024">
    <property type="protein sequence ID" value="GIG74973.1"/>
    <property type="molecule type" value="Genomic_DNA"/>
</dbReference>
<protein>
    <submittedName>
        <fullName evidence="1">Uncharacterized protein</fullName>
    </submittedName>
</protein>
<reference evidence="1" key="1">
    <citation type="submission" date="2021-01" db="EMBL/GenBank/DDBJ databases">
        <title>Whole genome shotgun sequence of Planosporangium flavigriseum NBRC 105377.</title>
        <authorList>
            <person name="Komaki H."/>
            <person name="Tamura T."/>
        </authorList>
    </citation>
    <scope>NUCLEOTIDE SEQUENCE</scope>
    <source>
        <strain evidence="1">NBRC 105377</strain>
    </source>
</reference>
<dbReference type="Proteomes" id="UP000653674">
    <property type="component" value="Unassembled WGS sequence"/>
</dbReference>